<reference evidence="2" key="1">
    <citation type="submission" date="2015-02" db="EMBL/GenBank/DDBJ databases">
        <authorList>
            <person name="Chooi Y.-H."/>
        </authorList>
    </citation>
    <scope>NUCLEOTIDE SEQUENCE [LARGE SCALE GENOMIC DNA]</scope>
    <source>
        <strain evidence="2">strain Y</strain>
    </source>
</reference>
<sequence>MAVTEDGVGAFITGELIGFYPPKASRSRRPVNKLVMAGVEDFRGSEKTHDPK</sequence>
<gene>
    <name evidence="1" type="ORF">YBN1229_v1_2934</name>
</gene>
<organism evidence="1 2">
    <name type="scientific">Candidatus Filomicrobium marinum</name>
    <dbReference type="NCBI Taxonomy" id="1608628"/>
    <lineage>
        <taxon>Bacteria</taxon>
        <taxon>Pseudomonadati</taxon>
        <taxon>Pseudomonadota</taxon>
        <taxon>Alphaproteobacteria</taxon>
        <taxon>Hyphomicrobiales</taxon>
        <taxon>Hyphomicrobiaceae</taxon>
        <taxon>Filomicrobium</taxon>
    </lineage>
</organism>
<keyword evidence="2" id="KW-1185">Reference proteome</keyword>
<protein>
    <submittedName>
        <fullName evidence="1">Uncharacterized protein</fullName>
    </submittedName>
</protein>
<evidence type="ECO:0000313" key="2">
    <source>
        <dbReference type="Proteomes" id="UP000033187"/>
    </source>
</evidence>
<dbReference type="Proteomes" id="UP000033187">
    <property type="component" value="Chromosome 1"/>
</dbReference>
<dbReference type="AlphaFoldDB" id="A0A0D6JHV6"/>
<name>A0A0D6JHV6_9HYPH</name>
<accession>A0A0D6JHV6</accession>
<dbReference type="KEGG" id="fiy:BN1229_v1_2934"/>
<dbReference type="EMBL" id="LN829119">
    <property type="protein sequence ID" value="CPR21171.1"/>
    <property type="molecule type" value="Genomic_DNA"/>
</dbReference>
<proteinExistence type="predicted"/>
<evidence type="ECO:0000313" key="1">
    <source>
        <dbReference type="EMBL" id="CPR21171.1"/>
    </source>
</evidence>